<evidence type="ECO:0008006" key="6">
    <source>
        <dbReference type="Google" id="ProtNLM"/>
    </source>
</evidence>
<keyword evidence="4" id="KW-1185">Reference proteome</keyword>
<evidence type="ECO:0000313" key="2">
    <source>
        <dbReference type="EMBL" id="AZG35427.1"/>
    </source>
</evidence>
<protein>
    <recommendedName>
        <fullName evidence="6">PepSY domain-containing protein</fullName>
    </recommendedName>
</protein>
<name>A0A3N4E393_9GAMM</name>
<dbReference type="EMBL" id="RKKB01000006">
    <property type="protein sequence ID" value="RPA31162.1"/>
    <property type="molecule type" value="Genomic_DNA"/>
</dbReference>
<keyword evidence="1" id="KW-0812">Transmembrane</keyword>
<feature type="transmembrane region" description="Helical" evidence="1">
    <location>
        <begin position="9"/>
        <end position="30"/>
    </location>
</feature>
<reference evidence="3" key="3">
    <citation type="submission" date="2018-11" db="EMBL/GenBank/DDBJ databases">
        <authorList>
            <person name="Hwang Y.J."/>
            <person name="Hwang C.Y."/>
        </authorList>
    </citation>
    <scope>NUCLEOTIDE SEQUENCE</scope>
    <source>
        <strain evidence="3">R106</strain>
    </source>
</reference>
<evidence type="ECO:0000313" key="5">
    <source>
        <dbReference type="Proteomes" id="UP000278855"/>
    </source>
</evidence>
<dbReference type="Pfam" id="PF03929">
    <property type="entry name" value="PepSY_TM"/>
    <property type="match status" value="1"/>
</dbReference>
<evidence type="ECO:0000256" key="1">
    <source>
        <dbReference type="SAM" id="Phobius"/>
    </source>
</evidence>
<dbReference type="PANTHER" id="PTHR34219">
    <property type="entry name" value="IRON-REGULATED INNER MEMBRANE PROTEIN-RELATED"/>
    <property type="match status" value="1"/>
</dbReference>
<dbReference type="KEGG" id="spsr:EGC80_11235"/>
<keyword evidence="1" id="KW-0472">Membrane</keyword>
<feature type="transmembrane region" description="Helical" evidence="1">
    <location>
        <begin position="317"/>
        <end position="340"/>
    </location>
</feature>
<feature type="transmembrane region" description="Helical" evidence="1">
    <location>
        <begin position="122"/>
        <end position="146"/>
    </location>
</feature>
<keyword evidence="1" id="KW-1133">Transmembrane helix</keyword>
<feature type="transmembrane region" description="Helical" evidence="1">
    <location>
        <begin position="172"/>
        <end position="193"/>
    </location>
</feature>
<dbReference type="RefSeq" id="WP_124013296.1">
    <property type="nucleotide sequence ID" value="NZ_CP034073.1"/>
</dbReference>
<evidence type="ECO:0000313" key="4">
    <source>
        <dbReference type="Proteomes" id="UP000273778"/>
    </source>
</evidence>
<dbReference type="Proteomes" id="UP000278855">
    <property type="component" value="Unassembled WGS sequence"/>
</dbReference>
<reference evidence="5" key="2">
    <citation type="submission" date="2018-11" db="EMBL/GenBank/DDBJ databases">
        <title>Shewanella sp. R106.</title>
        <authorList>
            <person name="Hwang Y.J."/>
            <person name="Hwang C.Y."/>
        </authorList>
    </citation>
    <scope>NUCLEOTIDE SEQUENCE [LARGE SCALE GENOMIC DNA]</scope>
    <source>
        <strain evidence="5">R106</strain>
    </source>
</reference>
<accession>A0A3N4E393</accession>
<proteinExistence type="predicted"/>
<dbReference type="EMBL" id="CP034073">
    <property type="protein sequence ID" value="AZG35427.1"/>
    <property type="molecule type" value="Genomic_DNA"/>
</dbReference>
<organism evidence="3 5">
    <name type="scientific">Shewanella psychromarinicola</name>
    <dbReference type="NCBI Taxonomy" id="2487742"/>
    <lineage>
        <taxon>Bacteria</taxon>
        <taxon>Pseudomonadati</taxon>
        <taxon>Pseudomonadota</taxon>
        <taxon>Gammaproteobacteria</taxon>
        <taxon>Alteromonadales</taxon>
        <taxon>Shewanellaceae</taxon>
        <taxon>Shewanella</taxon>
    </lineage>
</organism>
<reference evidence="2 4" key="1">
    <citation type="submission" date="2018-11" db="EMBL/GenBank/DDBJ databases">
        <title>Shewanella sp. M2.</title>
        <authorList>
            <person name="Hwang Y.J."/>
            <person name="Hwang C.Y."/>
        </authorList>
    </citation>
    <scope>NUCLEOTIDE SEQUENCE [LARGE SCALE GENOMIC DNA]</scope>
    <source>
        <strain evidence="2 4">M2</strain>
    </source>
</reference>
<dbReference type="Proteomes" id="UP000273778">
    <property type="component" value="Chromosome"/>
</dbReference>
<dbReference type="AlphaFoldDB" id="A0A3N4E393"/>
<sequence length="351" mass="40644">MKQVKLHKFLAWTVGGWLALISLSGSFLLFKSTFLHWQYPQMLTSVSSSVSKAAVLNTITTSKVYQTIMFPSAEAPYYQAFDANGDIDYWDQNGLFIVTRYYLSDFISVLEQWHMNLLLNDIGYQLLNFISLLSLFLIITGLISWWPKHWSRRLFRVNFQFNLRIFRQWHTVMASIGFLFLLIPILTSIGMLYKQPSIKTLQLLFNDPVMTKATLATKSSPRALGNQQWDKWLSSARKLETMKGAELTRVYIRQSTDDLVVLRFKQADEWHQYGRNFVYLDPNTAEIKKVKDTHLIGAGLRWYQRIYPIHTANVGGIVFKIALLLVGILPILLLVTGAMYRKQLQKRASKK</sequence>
<dbReference type="InterPro" id="IPR005625">
    <property type="entry name" value="PepSY-ass_TM"/>
</dbReference>
<dbReference type="OrthoDB" id="9776609at2"/>
<evidence type="ECO:0000313" key="3">
    <source>
        <dbReference type="EMBL" id="RPA31162.1"/>
    </source>
</evidence>
<gene>
    <name evidence="3" type="ORF">EGC77_14485</name>
    <name evidence="2" type="ORF">EGC80_11235</name>
</gene>